<comment type="similarity">
    <text evidence="1">In the C-terminal section; belongs to the class-I pyridoxal-phosphate-dependent aminotransferase family.</text>
</comment>
<keyword evidence="3" id="KW-0805">Transcription regulation</keyword>
<dbReference type="GO" id="GO:0030170">
    <property type="term" value="F:pyridoxal phosphate binding"/>
    <property type="evidence" value="ECO:0007669"/>
    <property type="project" value="InterPro"/>
</dbReference>
<dbReference type="Proteomes" id="UP000244910">
    <property type="component" value="Chromosome"/>
</dbReference>
<dbReference type="InterPro" id="IPR036388">
    <property type="entry name" value="WH-like_DNA-bd_sf"/>
</dbReference>
<dbReference type="Pfam" id="PF00392">
    <property type="entry name" value="GntR"/>
    <property type="match status" value="1"/>
</dbReference>
<dbReference type="CDD" id="cd07377">
    <property type="entry name" value="WHTH_GntR"/>
    <property type="match status" value="1"/>
</dbReference>
<evidence type="ECO:0000256" key="3">
    <source>
        <dbReference type="ARBA" id="ARBA00023015"/>
    </source>
</evidence>
<dbReference type="RefSeq" id="WP_032075855.1">
    <property type="nucleotide sequence ID" value="NZ_CP020953.1"/>
</dbReference>
<evidence type="ECO:0000256" key="5">
    <source>
        <dbReference type="ARBA" id="ARBA00023163"/>
    </source>
</evidence>
<dbReference type="GO" id="GO:0003700">
    <property type="term" value="F:DNA-binding transcription factor activity"/>
    <property type="evidence" value="ECO:0007669"/>
    <property type="project" value="InterPro"/>
</dbReference>
<dbReference type="EMBL" id="CP020953">
    <property type="protein sequence ID" value="AWI05938.1"/>
    <property type="molecule type" value="Genomic_DNA"/>
</dbReference>
<proteinExistence type="inferred from homology"/>
<dbReference type="CDD" id="cd00609">
    <property type="entry name" value="AAT_like"/>
    <property type="match status" value="1"/>
</dbReference>
<keyword evidence="2" id="KW-0663">Pyridoxal phosphate</keyword>
<dbReference type="Gene3D" id="3.40.640.10">
    <property type="entry name" value="Type I PLP-dependent aspartate aminotransferase-like (Major domain)"/>
    <property type="match status" value="1"/>
</dbReference>
<accession>A0A2U8DTG0</accession>
<dbReference type="PANTHER" id="PTHR46577:SF1">
    <property type="entry name" value="HTH-TYPE TRANSCRIPTIONAL REGULATORY PROTEIN GABR"/>
    <property type="match status" value="1"/>
</dbReference>
<evidence type="ECO:0000256" key="2">
    <source>
        <dbReference type="ARBA" id="ARBA00022898"/>
    </source>
</evidence>
<dbReference type="SUPFAM" id="SSF46785">
    <property type="entry name" value="Winged helix' DNA-binding domain"/>
    <property type="match status" value="1"/>
</dbReference>
<feature type="domain" description="HTH gntR-type" evidence="6">
    <location>
        <begin position="14"/>
        <end position="82"/>
    </location>
</feature>
<dbReference type="InterPro" id="IPR015424">
    <property type="entry name" value="PyrdxlP-dep_Trfase"/>
</dbReference>
<dbReference type="AlphaFoldDB" id="A0A2U8DTG0"/>
<evidence type="ECO:0000313" key="8">
    <source>
        <dbReference type="Proteomes" id="UP000244910"/>
    </source>
</evidence>
<organism evidence="7 8">
    <name type="scientific">Clostridium drakei</name>
    <dbReference type="NCBI Taxonomy" id="332101"/>
    <lineage>
        <taxon>Bacteria</taxon>
        <taxon>Bacillati</taxon>
        <taxon>Bacillota</taxon>
        <taxon>Clostridia</taxon>
        <taxon>Eubacteriales</taxon>
        <taxon>Clostridiaceae</taxon>
        <taxon>Clostridium</taxon>
    </lineage>
</organism>
<protein>
    <submittedName>
        <fullName evidence="7">GntR family transcriptional regulator</fullName>
    </submittedName>
</protein>
<dbReference type="InterPro" id="IPR000524">
    <property type="entry name" value="Tscrpt_reg_HTH_GntR"/>
</dbReference>
<dbReference type="InterPro" id="IPR051446">
    <property type="entry name" value="HTH_trans_reg/aminotransferase"/>
</dbReference>
<dbReference type="PANTHER" id="PTHR46577">
    <property type="entry name" value="HTH-TYPE TRANSCRIPTIONAL REGULATORY PROTEIN GABR"/>
    <property type="match status" value="1"/>
</dbReference>
<keyword evidence="5" id="KW-0804">Transcription</keyword>
<dbReference type="PROSITE" id="PS50949">
    <property type="entry name" value="HTH_GNTR"/>
    <property type="match status" value="1"/>
</dbReference>
<keyword evidence="8" id="KW-1185">Reference proteome</keyword>
<dbReference type="InterPro" id="IPR015421">
    <property type="entry name" value="PyrdxlP-dep_Trfase_major"/>
</dbReference>
<evidence type="ECO:0000259" key="6">
    <source>
        <dbReference type="PROSITE" id="PS50949"/>
    </source>
</evidence>
<dbReference type="InterPro" id="IPR004839">
    <property type="entry name" value="Aminotransferase_I/II_large"/>
</dbReference>
<dbReference type="SUPFAM" id="SSF53383">
    <property type="entry name" value="PLP-dependent transferases"/>
    <property type="match status" value="1"/>
</dbReference>
<evidence type="ECO:0000313" key="7">
    <source>
        <dbReference type="EMBL" id="AWI05938.1"/>
    </source>
</evidence>
<dbReference type="SMART" id="SM00345">
    <property type="entry name" value="HTH_GNTR"/>
    <property type="match status" value="1"/>
</dbReference>
<evidence type="ECO:0000256" key="1">
    <source>
        <dbReference type="ARBA" id="ARBA00005384"/>
    </source>
</evidence>
<dbReference type="OrthoDB" id="9808770at2"/>
<name>A0A2U8DTG0_9CLOT</name>
<dbReference type="Pfam" id="PF00155">
    <property type="entry name" value="Aminotran_1_2"/>
    <property type="match status" value="1"/>
</dbReference>
<dbReference type="KEGG" id="cdrk:B9W14_15990"/>
<dbReference type="GO" id="GO:0003677">
    <property type="term" value="F:DNA binding"/>
    <property type="evidence" value="ECO:0007669"/>
    <property type="project" value="UniProtKB-KW"/>
</dbReference>
<dbReference type="Gene3D" id="1.10.10.10">
    <property type="entry name" value="Winged helix-like DNA-binding domain superfamily/Winged helix DNA-binding domain"/>
    <property type="match status" value="1"/>
</dbReference>
<gene>
    <name evidence="7" type="ORF">B9W14_15990</name>
</gene>
<evidence type="ECO:0000256" key="4">
    <source>
        <dbReference type="ARBA" id="ARBA00023125"/>
    </source>
</evidence>
<keyword evidence="4" id="KW-0238">DNA-binding</keyword>
<reference evidence="8" key="1">
    <citation type="submission" date="2017-04" db="EMBL/GenBank/DDBJ databases">
        <authorList>
            <person name="Song Y."/>
            <person name="Cho B.-K."/>
        </authorList>
    </citation>
    <scope>NUCLEOTIDE SEQUENCE [LARGE SCALE GENOMIC DNA]</scope>
    <source>
        <strain evidence="8">SL1</strain>
    </source>
</reference>
<sequence>MFSFTPLLDNTINKPIYYQLYECIKKEIIYGNIRGDEKLPSLRNLSKNLQLSKNTIEAAYDQLYAEGYIKRIPKVGYVVENIDSDLLKLSHISNSLTFKNEEAENIKKLKYDLAPKYMDKECYNIKTWKNIINSVINNEFESLLSYGDSQGEYELRFEIAKYIYENRGVQCKPNQIVVGAGTQYCLNLICQILRGNFDSIGMEEPGSNYIRYVFERNQFNIKPIDVNENGLDVRKLENSRCKITFVTPSHQFPKGVIMSVKNRLQLLNWAQNNDGIIIEDDYDSEMRFSNKPIPALKSLDNFDRVIYLGTFSKIFIPSIRISFMVLPNWLLDLYLDKYKMNGQTTSKLEQIALARFMNKGYLQSHIRKARRHYEKKYKVITKAIHTFMGDKVNLISSNTGMRAILEFETSCGEEEIVNIAKNVGIKITPISKYYIDKNNYGGNGKVRVLISYKGIPIEDIEPVIKLLNDIWFNDN</sequence>
<dbReference type="InterPro" id="IPR036390">
    <property type="entry name" value="WH_DNA-bd_sf"/>
</dbReference>